<dbReference type="Pfam" id="PF24243">
    <property type="entry name" value="Phage_tail_C"/>
    <property type="match status" value="1"/>
</dbReference>
<accession>A0A366CWM2</accession>
<dbReference type="EMBL" id="QNRE01000025">
    <property type="protein sequence ID" value="RBO82056.1"/>
    <property type="molecule type" value="Genomic_DNA"/>
</dbReference>
<dbReference type="STRING" id="1210090.GCA_001613185_02423"/>
<dbReference type="InterPro" id="IPR056923">
    <property type="entry name" value="Minor_tail_gp31_C"/>
</dbReference>
<feature type="domain" description="Minor tail protein gp31 C-terminal" evidence="1">
    <location>
        <begin position="109"/>
        <end position="133"/>
    </location>
</feature>
<name>A0A366CWM2_9NOCA</name>
<gene>
    <name evidence="2" type="ORF">DFR74_12511</name>
</gene>
<keyword evidence="3" id="KW-1185">Reference proteome</keyword>
<sequence>MTVISDSIESIGGADDTTSISIASPVLRAGHEGGVITRRPLELRAVDGVLTTPDLDPGPATVRIGVRTYLIDIPDSGTPVELWPLIEAGLPVPPEEEATAVRNGGGVARIQRLTQSAYESLATPDPETLYVVIED</sequence>
<protein>
    <recommendedName>
        <fullName evidence="1">Minor tail protein gp31 C-terminal domain-containing protein</fullName>
    </recommendedName>
</protein>
<evidence type="ECO:0000259" key="1">
    <source>
        <dbReference type="Pfam" id="PF24243"/>
    </source>
</evidence>
<dbReference type="OrthoDB" id="4571845at2"/>
<comment type="caution">
    <text evidence="2">The sequence shown here is derived from an EMBL/GenBank/DDBJ whole genome shotgun (WGS) entry which is preliminary data.</text>
</comment>
<dbReference type="RefSeq" id="WP_067507948.1">
    <property type="nucleotide sequence ID" value="NZ_QNRE01000025.1"/>
</dbReference>
<reference evidence="2 3" key="1">
    <citation type="submission" date="2018-06" db="EMBL/GenBank/DDBJ databases">
        <title>Genomic Encyclopedia of Type Strains, Phase IV (KMG-IV): sequencing the most valuable type-strain genomes for metagenomic binning, comparative biology and taxonomic classification.</title>
        <authorList>
            <person name="Goeker M."/>
        </authorList>
    </citation>
    <scope>NUCLEOTIDE SEQUENCE [LARGE SCALE GENOMIC DNA]</scope>
    <source>
        <strain evidence="2 3">DSM 44599</strain>
    </source>
</reference>
<evidence type="ECO:0000313" key="2">
    <source>
        <dbReference type="EMBL" id="RBO82056.1"/>
    </source>
</evidence>
<dbReference type="AlphaFoldDB" id="A0A366CWM2"/>
<evidence type="ECO:0000313" key="3">
    <source>
        <dbReference type="Proteomes" id="UP000252586"/>
    </source>
</evidence>
<proteinExistence type="predicted"/>
<organism evidence="2 3">
    <name type="scientific">Nocardia puris</name>
    <dbReference type="NCBI Taxonomy" id="208602"/>
    <lineage>
        <taxon>Bacteria</taxon>
        <taxon>Bacillati</taxon>
        <taxon>Actinomycetota</taxon>
        <taxon>Actinomycetes</taxon>
        <taxon>Mycobacteriales</taxon>
        <taxon>Nocardiaceae</taxon>
        <taxon>Nocardia</taxon>
    </lineage>
</organism>
<dbReference type="Proteomes" id="UP000252586">
    <property type="component" value="Unassembled WGS sequence"/>
</dbReference>